<evidence type="ECO:0008006" key="3">
    <source>
        <dbReference type="Google" id="ProtNLM"/>
    </source>
</evidence>
<evidence type="ECO:0000313" key="1">
    <source>
        <dbReference type="EMBL" id="PZD70987.1"/>
    </source>
</evidence>
<evidence type="ECO:0000313" key="2">
    <source>
        <dbReference type="Proteomes" id="UP000248857"/>
    </source>
</evidence>
<gene>
    <name evidence="1" type="ORF">C1752_08648</name>
</gene>
<dbReference type="AlphaFoldDB" id="A0A2W1JQ05"/>
<name>A0A2W1JQ05_9CYAN</name>
<dbReference type="Pfam" id="PF11165">
    <property type="entry name" value="DUF2949"/>
    <property type="match status" value="1"/>
</dbReference>
<dbReference type="InterPro" id="IPR021336">
    <property type="entry name" value="DUF2949"/>
</dbReference>
<accession>A0A2W1JQ05</accession>
<keyword evidence="2" id="KW-1185">Reference proteome</keyword>
<protein>
    <recommendedName>
        <fullName evidence="3">DUF2949 domain-containing protein</fullName>
    </recommendedName>
</protein>
<organism evidence="1 2">
    <name type="scientific">Acaryochloris thomasi RCC1774</name>
    <dbReference type="NCBI Taxonomy" id="1764569"/>
    <lineage>
        <taxon>Bacteria</taxon>
        <taxon>Bacillati</taxon>
        <taxon>Cyanobacteriota</taxon>
        <taxon>Cyanophyceae</taxon>
        <taxon>Acaryochloridales</taxon>
        <taxon>Acaryochloridaceae</taxon>
        <taxon>Acaryochloris</taxon>
        <taxon>Acaryochloris thomasi</taxon>
    </lineage>
</organism>
<sequence length="71" mass="8393">MRSVKLSKLLRFLRRDLGLPSQSLRLALRHSETEESIQLPMILWHYGLISLQQLDQIFDWLDQERSPACKS</sequence>
<dbReference type="Proteomes" id="UP000248857">
    <property type="component" value="Unassembled WGS sequence"/>
</dbReference>
<reference evidence="1 2" key="1">
    <citation type="journal article" date="2018" name="Sci. Rep.">
        <title>A novel species of the marine cyanobacterium Acaryochloris with a unique pigment content and lifestyle.</title>
        <authorList>
            <person name="Partensky F."/>
            <person name="Six C."/>
            <person name="Ratin M."/>
            <person name="Garczarek L."/>
            <person name="Vaulot D."/>
            <person name="Probert I."/>
            <person name="Calteau A."/>
            <person name="Gourvil P."/>
            <person name="Marie D."/>
            <person name="Grebert T."/>
            <person name="Bouchier C."/>
            <person name="Le Panse S."/>
            <person name="Gachenot M."/>
            <person name="Rodriguez F."/>
            <person name="Garrido J.L."/>
        </authorList>
    </citation>
    <scope>NUCLEOTIDE SEQUENCE [LARGE SCALE GENOMIC DNA]</scope>
    <source>
        <strain evidence="1 2">RCC1774</strain>
    </source>
</reference>
<comment type="caution">
    <text evidence="1">The sequence shown here is derived from an EMBL/GenBank/DDBJ whole genome shotgun (WGS) entry which is preliminary data.</text>
</comment>
<proteinExistence type="predicted"/>
<dbReference type="OrthoDB" id="433602at2"/>
<dbReference type="RefSeq" id="WP_110988517.1">
    <property type="nucleotide sequence ID" value="NZ_CAWNWM010000024.1"/>
</dbReference>
<dbReference type="EMBL" id="PQWO01000024">
    <property type="protein sequence ID" value="PZD70987.1"/>
    <property type="molecule type" value="Genomic_DNA"/>
</dbReference>